<dbReference type="Gene3D" id="3.30.160.60">
    <property type="entry name" value="Classic Zinc Finger"/>
    <property type="match status" value="5"/>
</dbReference>
<dbReference type="FunFam" id="3.30.160.60:FF:000478">
    <property type="entry name" value="Zinc finger protein 133"/>
    <property type="match status" value="1"/>
</dbReference>
<dbReference type="InterPro" id="IPR036236">
    <property type="entry name" value="Znf_C2H2_sf"/>
</dbReference>
<feature type="compositionally biased region" description="Polar residues" evidence="6">
    <location>
        <begin position="142"/>
        <end position="157"/>
    </location>
</feature>
<proteinExistence type="predicted"/>
<keyword evidence="9" id="KW-1185">Reference proteome</keyword>
<dbReference type="GO" id="GO:0000978">
    <property type="term" value="F:RNA polymerase II cis-regulatory region sequence-specific DNA binding"/>
    <property type="evidence" value="ECO:0007669"/>
    <property type="project" value="TreeGrafter"/>
</dbReference>
<feature type="domain" description="C2H2-type" evidence="7">
    <location>
        <begin position="494"/>
        <end position="524"/>
    </location>
</feature>
<feature type="domain" description="C2H2-type" evidence="7">
    <location>
        <begin position="409"/>
        <end position="436"/>
    </location>
</feature>
<name>A0AAD4PXK2_9EURO</name>
<evidence type="ECO:0000256" key="3">
    <source>
        <dbReference type="ARBA" id="ARBA00022771"/>
    </source>
</evidence>
<evidence type="ECO:0000256" key="6">
    <source>
        <dbReference type="SAM" id="MobiDB-lite"/>
    </source>
</evidence>
<dbReference type="SMART" id="SM00355">
    <property type="entry name" value="ZnF_C2H2"/>
    <property type="match status" value="6"/>
</dbReference>
<dbReference type="RefSeq" id="XP_046069099.1">
    <property type="nucleotide sequence ID" value="XM_046220907.1"/>
</dbReference>
<dbReference type="Pfam" id="PF00096">
    <property type="entry name" value="zf-C2H2"/>
    <property type="match status" value="3"/>
</dbReference>
<dbReference type="GO" id="GO:0008270">
    <property type="term" value="F:zinc ion binding"/>
    <property type="evidence" value="ECO:0007669"/>
    <property type="project" value="UniProtKB-KW"/>
</dbReference>
<evidence type="ECO:0000256" key="4">
    <source>
        <dbReference type="ARBA" id="ARBA00022833"/>
    </source>
</evidence>
<feature type="region of interest" description="Disordered" evidence="6">
    <location>
        <begin position="142"/>
        <end position="175"/>
    </location>
</feature>
<accession>A0AAD4PXK2</accession>
<evidence type="ECO:0000313" key="9">
    <source>
        <dbReference type="Proteomes" id="UP001201262"/>
    </source>
</evidence>
<evidence type="ECO:0000256" key="5">
    <source>
        <dbReference type="PROSITE-ProRule" id="PRU00042"/>
    </source>
</evidence>
<protein>
    <submittedName>
        <fullName evidence="8">C2H2 transcription factor</fullName>
    </submittedName>
</protein>
<dbReference type="AlphaFoldDB" id="A0AAD4PXK2"/>
<feature type="compositionally biased region" description="Low complexity" evidence="6">
    <location>
        <begin position="524"/>
        <end position="540"/>
    </location>
</feature>
<feature type="domain" description="C2H2-type" evidence="7">
    <location>
        <begin position="437"/>
        <end position="464"/>
    </location>
</feature>
<feature type="domain" description="C2H2-type" evidence="7">
    <location>
        <begin position="465"/>
        <end position="494"/>
    </location>
</feature>
<dbReference type="PROSITE" id="PS00028">
    <property type="entry name" value="ZINC_FINGER_C2H2_1"/>
    <property type="match status" value="3"/>
</dbReference>
<evidence type="ECO:0000313" key="8">
    <source>
        <dbReference type="EMBL" id="KAH8693226.1"/>
    </source>
</evidence>
<feature type="compositionally biased region" description="Basic residues" evidence="6">
    <location>
        <begin position="269"/>
        <end position="294"/>
    </location>
</feature>
<dbReference type="Proteomes" id="UP001201262">
    <property type="component" value="Unassembled WGS sequence"/>
</dbReference>
<dbReference type="GO" id="GO:0045944">
    <property type="term" value="P:positive regulation of transcription by RNA polymerase II"/>
    <property type="evidence" value="ECO:0007669"/>
    <property type="project" value="UniProtKB-ARBA"/>
</dbReference>
<dbReference type="PROSITE" id="PS50157">
    <property type="entry name" value="ZINC_FINGER_C2H2_2"/>
    <property type="match status" value="5"/>
</dbReference>
<dbReference type="PANTHER" id="PTHR19818">
    <property type="entry name" value="ZINC FINGER PROTEIN ZIC AND GLI"/>
    <property type="match status" value="1"/>
</dbReference>
<feature type="domain" description="C2H2-type" evidence="7">
    <location>
        <begin position="335"/>
        <end position="366"/>
    </location>
</feature>
<dbReference type="FunFam" id="3.30.160.60:FF:001704">
    <property type="entry name" value="C2H2 transcription factor, putative"/>
    <property type="match status" value="1"/>
</dbReference>
<evidence type="ECO:0000256" key="1">
    <source>
        <dbReference type="ARBA" id="ARBA00022723"/>
    </source>
</evidence>
<gene>
    <name evidence="8" type="ORF">BGW36DRAFT_430960</name>
</gene>
<organism evidence="8 9">
    <name type="scientific">Talaromyces proteolyticus</name>
    <dbReference type="NCBI Taxonomy" id="1131652"/>
    <lineage>
        <taxon>Eukaryota</taxon>
        <taxon>Fungi</taxon>
        <taxon>Dikarya</taxon>
        <taxon>Ascomycota</taxon>
        <taxon>Pezizomycotina</taxon>
        <taxon>Eurotiomycetes</taxon>
        <taxon>Eurotiomycetidae</taxon>
        <taxon>Eurotiales</taxon>
        <taxon>Trichocomaceae</taxon>
        <taxon>Talaromyces</taxon>
        <taxon>Talaromyces sect. Bacilispori</taxon>
    </lineage>
</organism>
<feature type="region of interest" description="Disordered" evidence="6">
    <location>
        <begin position="264"/>
        <end position="325"/>
    </location>
</feature>
<dbReference type="SUPFAM" id="SSF57667">
    <property type="entry name" value="beta-beta-alpha zinc fingers"/>
    <property type="match status" value="3"/>
</dbReference>
<evidence type="ECO:0000256" key="2">
    <source>
        <dbReference type="ARBA" id="ARBA00022737"/>
    </source>
</evidence>
<comment type="caution">
    <text evidence="8">The sequence shown here is derived from an EMBL/GenBank/DDBJ whole genome shotgun (WGS) entry which is preliminary data.</text>
</comment>
<sequence>MNPRELGNFCLDCHWDTFDDKMSIPPPDQWHCNELHRPGDLNCDVDEACCNNDTCSFNCSSVCDGFVDCEISSTLCSDANCEEAHCENAESPCFEKSCFGDGNSVNQSITDLFHDATLHWDAAAFFPPIVNQHPTSAAESQLFSQSPTGGHHNNTHFQLPDSHCHESTHNAQHHPCHQAPEDCMGLWTPADSGQHDFGHVDMPHELCNSSPFDTNQSQEMFSQASDLSKLPCFQNDGALSCSDAGFQHLGCYLRNSGDTGLQQFSRTQSHSRVHRHSHNQSHHRVSHYSRHNTRRSVSAQLLADPIDSPPSLDRNTPSALTSPVPKSVVDEDESYVCRWNNGKGACGSIFLTSGELQQHLLTVHTNLISGKRGNGYYCCWQGCHRPDEPFSQKSKLQGHFLTHSNYKNFSCSVCGKAFARQATLERHERSHRGEKPFTCKVCGKAFTDSSELKTHSRTHTGEKPFKCNFPGCNFQTGDSSNMSSHKLTHNGRQHKCTFPGCSKSFTRPDQLKRHLKTTHKVDNPPTELSLPLLSPPQAVY</sequence>
<keyword evidence="3 5" id="KW-0863">Zinc-finger</keyword>
<dbReference type="InterPro" id="IPR013087">
    <property type="entry name" value="Znf_C2H2_type"/>
</dbReference>
<dbReference type="GO" id="GO:0005634">
    <property type="term" value="C:nucleus"/>
    <property type="evidence" value="ECO:0007669"/>
    <property type="project" value="UniProtKB-ARBA"/>
</dbReference>
<dbReference type="EMBL" id="JAJTJA010000010">
    <property type="protein sequence ID" value="KAH8693226.1"/>
    <property type="molecule type" value="Genomic_DNA"/>
</dbReference>
<feature type="region of interest" description="Disordered" evidence="6">
    <location>
        <begin position="518"/>
        <end position="540"/>
    </location>
</feature>
<keyword evidence="1" id="KW-0479">Metal-binding</keyword>
<dbReference type="InterPro" id="IPR050329">
    <property type="entry name" value="GLI_C2H2-zinc-finger"/>
</dbReference>
<dbReference type="GO" id="GO:0000981">
    <property type="term" value="F:DNA-binding transcription factor activity, RNA polymerase II-specific"/>
    <property type="evidence" value="ECO:0007669"/>
    <property type="project" value="TreeGrafter"/>
</dbReference>
<keyword evidence="2" id="KW-0677">Repeat</keyword>
<evidence type="ECO:0000259" key="7">
    <source>
        <dbReference type="PROSITE" id="PS50157"/>
    </source>
</evidence>
<dbReference type="PANTHER" id="PTHR19818:SF139">
    <property type="entry name" value="PAIR-RULE PROTEIN ODD-PAIRED"/>
    <property type="match status" value="1"/>
</dbReference>
<dbReference type="GeneID" id="70251194"/>
<keyword evidence="4" id="KW-0862">Zinc</keyword>
<reference evidence="8" key="1">
    <citation type="submission" date="2021-12" db="EMBL/GenBank/DDBJ databases">
        <title>Convergent genome expansion in fungi linked to evolution of root-endophyte symbiosis.</title>
        <authorList>
            <consortium name="DOE Joint Genome Institute"/>
            <person name="Ke Y.-H."/>
            <person name="Bonito G."/>
            <person name="Liao H.-L."/>
            <person name="Looney B."/>
            <person name="Rojas-Flechas A."/>
            <person name="Nash J."/>
            <person name="Hameed K."/>
            <person name="Schadt C."/>
            <person name="Martin F."/>
            <person name="Crous P.W."/>
            <person name="Miettinen O."/>
            <person name="Magnuson J.K."/>
            <person name="Labbe J."/>
            <person name="Jacobson D."/>
            <person name="Doktycz M.J."/>
            <person name="Veneault-Fourrey C."/>
            <person name="Kuo A."/>
            <person name="Mondo S."/>
            <person name="Calhoun S."/>
            <person name="Riley R."/>
            <person name="Ohm R."/>
            <person name="LaButti K."/>
            <person name="Andreopoulos B."/>
            <person name="Pangilinan J."/>
            <person name="Nolan M."/>
            <person name="Tritt A."/>
            <person name="Clum A."/>
            <person name="Lipzen A."/>
            <person name="Daum C."/>
            <person name="Barry K."/>
            <person name="Grigoriev I.V."/>
            <person name="Vilgalys R."/>
        </authorList>
    </citation>
    <scope>NUCLEOTIDE SEQUENCE</scope>
    <source>
        <strain evidence="8">PMI_201</strain>
    </source>
</reference>